<dbReference type="InterPro" id="IPR008386">
    <property type="entry name" value="ATP_synth_F0_esu_mt"/>
</dbReference>
<keyword evidence="7" id="KW-0007">Acetylation</keyword>
<evidence type="ECO:0000256" key="15">
    <source>
        <dbReference type="RuleBase" id="RU367005"/>
    </source>
</evidence>
<evidence type="ECO:0000256" key="5">
    <source>
        <dbReference type="ARBA" id="ARBA00022781"/>
    </source>
</evidence>
<dbReference type="GO" id="GO:0015986">
    <property type="term" value="P:proton motive force-driven ATP synthesis"/>
    <property type="evidence" value="ECO:0007669"/>
    <property type="project" value="InterPro"/>
</dbReference>
<comment type="function">
    <text evidence="12 15">Subunit e, of the mitochondrial membrane ATP synthase complex (F(1)F(0) ATP synthase or Complex V) that produces ATP from ADP in the presence of a proton gradient across the membrane which is generated by electron transport complexes of the respiratory chain. ATP synthase complex consist of a soluble F(1) head domain - the catalytic core - and a membrane F(1) domain - the membrane proton channel. These two domains are linked by a central stalk rotating inside the F(1) region and a stationary peripheral stalk. During catalysis, ATP synthesis in the catalytic domain of F(1) is coupled via a rotary mechanism of the central stalk subunits to proton translocation. In vivo, can only synthesize ATP although its ATP hydrolase activity can be activated artificially in vitro. Part of the complex F(0) domain.</text>
</comment>
<keyword evidence="19" id="KW-1185">Reference proteome</keyword>
<dbReference type="PANTHER" id="PTHR12427">
    <property type="entry name" value="ATP SYNTHASE E CHAIN, MITOCHONDRIAL"/>
    <property type="match status" value="1"/>
</dbReference>
<dbReference type="Proteomes" id="UP000887013">
    <property type="component" value="Unassembled WGS sequence"/>
</dbReference>
<dbReference type="GO" id="GO:0005743">
    <property type="term" value="C:mitochondrial inner membrane"/>
    <property type="evidence" value="ECO:0007669"/>
    <property type="project" value="UniProtKB-SubCell"/>
</dbReference>
<keyword evidence="8 15" id="KW-0406">Ion transport</keyword>
<evidence type="ECO:0000256" key="13">
    <source>
        <dbReference type="ARBA" id="ARBA00064647"/>
    </source>
</evidence>
<dbReference type="GO" id="GO:0015078">
    <property type="term" value="F:proton transmembrane transporter activity"/>
    <property type="evidence" value="ECO:0007669"/>
    <property type="project" value="InterPro"/>
</dbReference>
<dbReference type="PANTHER" id="PTHR12427:SF1">
    <property type="entry name" value="ATP SYNTHASE SUBUNIT E, MITOCHONDRIAL"/>
    <property type="match status" value="1"/>
</dbReference>
<comment type="subunit">
    <text evidence="13">Component of the ATP synthase complex composed at least of ATP5F1A/subunit alpha, ATP5F1B/subunit beta, ATP5MC1/subunit c (homooctomer), MT-ATP6/subunit a, MT-ATP8/subunit 8, ATP5ME/subunit e, ATP5MF/subunit f, ATP5MG/subunit g, ATP5MK/subunit k, ATP5MJ/subunit j, ATP5F1C/subunit gamma, ATP5F1D/subunit delta, ATP5F1E/subunit epsilon, ATP5PF/subunit F6, ATP5PB/subunit b, ATP5PD/subunit d, ATP5PO/subunit OSCP. ATP synthase complex consists of a soluble F(1) head domain (subunits alpha(3) and beta(3)) - the catalytic core - and a membrane F(0) domain - the membrane proton channel (subunits c, a, 8, e, f, g, k and j). These two domains are linked by a central stalk (subunits gamma, delta, and epsilon) rotating inside the F1 region and a stationary peripheral stalk (subunits F6, b, d, and OSCP).</text>
</comment>
<comment type="caution">
    <text evidence="18">The sequence shown here is derived from an EMBL/GenBank/DDBJ whole genome shotgun (WGS) entry which is preliminary data.</text>
</comment>
<evidence type="ECO:0000256" key="1">
    <source>
        <dbReference type="ARBA" id="ARBA00004273"/>
    </source>
</evidence>
<evidence type="ECO:0000256" key="3">
    <source>
        <dbReference type="ARBA" id="ARBA00022448"/>
    </source>
</evidence>
<evidence type="ECO:0000256" key="4">
    <source>
        <dbReference type="ARBA" id="ARBA00022547"/>
    </source>
</evidence>
<gene>
    <name evidence="18" type="primary">AVEN_87871_1</name>
    <name evidence="18" type="ORF">NPIL_123021</name>
</gene>
<reference evidence="18" key="1">
    <citation type="submission" date="2020-08" db="EMBL/GenBank/DDBJ databases">
        <title>Multicomponent nature underlies the extraordinary mechanical properties of spider dragline silk.</title>
        <authorList>
            <person name="Kono N."/>
            <person name="Nakamura H."/>
            <person name="Mori M."/>
            <person name="Yoshida Y."/>
            <person name="Ohtoshi R."/>
            <person name="Malay A.D."/>
            <person name="Moran D.A.P."/>
            <person name="Tomita M."/>
            <person name="Numata K."/>
            <person name="Arakawa K."/>
        </authorList>
    </citation>
    <scope>NUCLEOTIDE SEQUENCE</scope>
</reference>
<comment type="subcellular location">
    <subcellularLocation>
        <location evidence="1 15">Mitochondrion inner membrane</location>
    </subcellularLocation>
</comment>
<evidence type="ECO:0000256" key="2">
    <source>
        <dbReference type="ARBA" id="ARBA00007333"/>
    </source>
</evidence>
<keyword evidence="16" id="KW-0175">Coiled coil</keyword>
<keyword evidence="11 15" id="KW-0066">ATP synthesis</keyword>
<evidence type="ECO:0000313" key="19">
    <source>
        <dbReference type="Proteomes" id="UP000887013"/>
    </source>
</evidence>
<keyword evidence="17" id="KW-0812">Transmembrane</keyword>
<feature type="coiled-coil region" evidence="16">
    <location>
        <begin position="53"/>
        <end position="80"/>
    </location>
</feature>
<proteinExistence type="inferred from homology"/>
<evidence type="ECO:0000256" key="16">
    <source>
        <dbReference type="SAM" id="Coils"/>
    </source>
</evidence>
<keyword evidence="4 15" id="KW-0138">CF(0)</keyword>
<keyword evidence="10 17" id="KW-0472">Membrane</keyword>
<dbReference type="AlphaFoldDB" id="A0A8X6U6S5"/>
<sequence length="89" mass="10072">MSSATAQLPPPLRVSPFIRACRYGALASGVVYGALRYKYLKRKETKRREFESKQKAILEAKRAEEALINQKKEMLVLAKECGIKPPADY</sequence>
<evidence type="ECO:0000313" key="18">
    <source>
        <dbReference type="EMBL" id="GFT97462.1"/>
    </source>
</evidence>
<comment type="similarity">
    <text evidence="2 15">Belongs to the ATPase e subunit family.</text>
</comment>
<keyword evidence="6 15" id="KW-0999">Mitochondrion inner membrane</keyword>
<evidence type="ECO:0000256" key="7">
    <source>
        <dbReference type="ARBA" id="ARBA00022990"/>
    </source>
</evidence>
<name>A0A8X6U6S5_NEPPI</name>
<evidence type="ECO:0000256" key="10">
    <source>
        <dbReference type="ARBA" id="ARBA00023136"/>
    </source>
</evidence>
<evidence type="ECO:0000256" key="14">
    <source>
        <dbReference type="ARBA" id="ARBA00074682"/>
    </source>
</evidence>
<evidence type="ECO:0000256" key="17">
    <source>
        <dbReference type="SAM" id="Phobius"/>
    </source>
</evidence>
<protein>
    <recommendedName>
        <fullName evidence="14 15">ATP synthase F(0) complex subunit e, mitochondrial</fullName>
    </recommendedName>
</protein>
<dbReference type="EMBL" id="BMAW01026457">
    <property type="protein sequence ID" value="GFT97462.1"/>
    <property type="molecule type" value="Genomic_DNA"/>
</dbReference>
<dbReference type="GO" id="GO:0045259">
    <property type="term" value="C:proton-transporting ATP synthase complex"/>
    <property type="evidence" value="ECO:0007669"/>
    <property type="project" value="UniProtKB-UniRule"/>
</dbReference>
<accession>A0A8X6U6S5</accession>
<evidence type="ECO:0000256" key="8">
    <source>
        <dbReference type="ARBA" id="ARBA00023065"/>
    </source>
</evidence>
<evidence type="ECO:0000256" key="11">
    <source>
        <dbReference type="ARBA" id="ARBA00023310"/>
    </source>
</evidence>
<dbReference type="OrthoDB" id="9982108at2759"/>
<keyword evidence="17" id="KW-1133">Transmembrane helix</keyword>
<feature type="transmembrane region" description="Helical" evidence="17">
    <location>
        <begin position="17"/>
        <end position="37"/>
    </location>
</feature>
<comment type="subunit">
    <text evidence="15">F-type ATPases have 2 components, CF(1) - the catalytic core - and CF(0) - the membrane proton channel. CF(1) and CF(0) have multiple subunits.</text>
</comment>
<evidence type="ECO:0000256" key="9">
    <source>
        <dbReference type="ARBA" id="ARBA00023128"/>
    </source>
</evidence>
<dbReference type="Pfam" id="PF05680">
    <property type="entry name" value="ATP-synt_E"/>
    <property type="match status" value="1"/>
</dbReference>
<keyword evidence="9 15" id="KW-0496">Mitochondrion</keyword>
<organism evidence="18 19">
    <name type="scientific">Nephila pilipes</name>
    <name type="common">Giant wood spider</name>
    <name type="synonym">Nephila maculata</name>
    <dbReference type="NCBI Taxonomy" id="299642"/>
    <lineage>
        <taxon>Eukaryota</taxon>
        <taxon>Metazoa</taxon>
        <taxon>Ecdysozoa</taxon>
        <taxon>Arthropoda</taxon>
        <taxon>Chelicerata</taxon>
        <taxon>Arachnida</taxon>
        <taxon>Araneae</taxon>
        <taxon>Araneomorphae</taxon>
        <taxon>Entelegynae</taxon>
        <taxon>Araneoidea</taxon>
        <taxon>Nephilidae</taxon>
        <taxon>Nephila</taxon>
    </lineage>
</organism>
<evidence type="ECO:0000256" key="6">
    <source>
        <dbReference type="ARBA" id="ARBA00022792"/>
    </source>
</evidence>
<evidence type="ECO:0000256" key="12">
    <source>
        <dbReference type="ARBA" id="ARBA00057306"/>
    </source>
</evidence>
<keyword evidence="5 15" id="KW-0375">Hydrogen ion transport</keyword>
<keyword evidence="3 15" id="KW-0813">Transport</keyword>